<evidence type="ECO:0000256" key="2">
    <source>
        <dbReference type="ARBA" id="ARBA00022475"/>
    </source>
</evidence>
<name>A0A7R8XDF6_9CRUS</name>
<evidence type="ECO:0000256" key="15">
    <source>
        <dbReference type="PROSITE-ProRule" id="PRU00461"/>
    </source>
</evidence>
<proteinExistence type="predicted"/>
<dbReference type="Gene3D" id="4.10.400.10">
    <property type="entry name" value="Low-density Lipoprotein Receptor"/>
    <property type="match status" value="15"/>
</dbReference>
<keyword evidence="6" id="KW-0732">Signal</keyword>
<dbReference type="EMBL" id="LR901290">
    <property type="protein sequence ID" value="CAD7248270.1"/>
    <property type="molecule type" value="Genomic_DNA"/>
</dbReference>
<evidence type="ECO:0000259" key="17">
    <source>
        <dbReference type="PROSITE" id="PS50026"/>
    </source>
</evidence>
<dbReference type="FunFam" id="2.120.10.30:FF:000241">
    <property type="entry name" value="Low-density lipoprotein receptor-related protein 6"/>
    <property type="match status" value="1"/>
</dbReference>
<keyword evidence="2" id="KW-1003">Cell membrane</keyword>
<dbReference type="InterPro" id="IPR051221">
    <property type="entry name" value="LDLR-related"/>
</dbReference>
<feature type="disulfide bond" evidence="14">
    <location>
        <begin position="325"/>
        <end position="340"/>
    </location>
</feature>
<feature type="disulfide bond" evidence="14">
    <location>
        <begin position="1092"/>
        <end position="1110"/>
    </location>
</feature>
<feature type="disulfide bond" evidence="14">
    <location>
        <begin position="1330"/>
        <end position="1345"/>
    </location>
</feature>
<dbReference type="Pfam" id="PF00057">
    <property type="entry name" value="Ldl_recept_a"/>
    <property type="match status" value="11"/>
</dbReference>
<dbReference type="InterPro" id="IPR000152">
    <property type="entry name" value="EGF-type_Asp/Asn_hydroxyl_site"/>
</dbReference>
<organism evidence="18">
    <name type="scientific">Darwinula stevensoni</name>
    <dbReference type="NCBI Taxonomy" id="69355"/>
    <lineage>
        <taxon>Eukaryota</taxon>
        <taxon>Metazoa</taxon>
        <taxon>Ecdysozoa</taxon>
        <taxon>Arthropoda</taxon>
        <taxon>Crustacea</taxon>
        <taxon>Oligostraca</taxon>
        <taxon>Ostracoda</taxon>
        <taxon>Podocopa</taxon>
        <taxon>Podocopida</taxon>
        <taxon>Darwinulocopina</taxon>
        <taxon>Darwinuloidea</taxon>
        <taxon>Darwinulidae</taxon>
        <taxon>Darwinula</taxon>
    </lineage>
</organism>
<feature type="region of interest" description="Disordered" evidence="16">
    <location>
        <begin position="1880"/>
        <end position="1903"/>
    </location>
</feature>
<dbReference type="GO" id="GO:0005509">
    <property type="term" value="F:calcium ion binding"/>
    <property type="evidence" value="ECO:0007669"/>
    <property type="project" value="InterPro"/>
</dbReference>
<feature type="disulfide bond" evidence="14">
    <location>
        <begin position="1183"/>
        <end position="1195"/>
    </location>
</feature>
<dbReference type="Gene3D" id="2.120.10.30">
    <property type="entry name" value="TolB, C-terminal domain"/>
    <property type="match status" value="3"/>
</dbReference>
<feature type="disulfide bond" evidence="14">
    <location>
        <begin position="306"/>
        <end position="318"/>
    </location>
</feature>
<feature type="disulfide bond" evidence="14">
    <location>
        <begin position="71"/>
        <end position="83"/>
    </location>
</feature>
<dbReference type="InterPro" id="IPR000033">
    <property type="entry name" value="LDLR_classB_rpt"/>
</dbReference>
<dbReference type="SMART" id="SM00181">
    <property type="entry name" value="EGF"/>
    <property type="match status" value="10"/>
</dbReference>
<feature type="disulfide bond" evidence="14">
    <location>
        <begin position="1163"/>
        <end position="1178"/>
    </location>
</feature>
<feature type="disulfide bond" evidence="14">
    <location>
        <begin position="1085"/>
        <end position="1097"/>
    </location>
</feature>
<feature type="compositionally biased region" description="Basic and acidic residues" evidence="16">
    <location>
        <begin position="1891"/>
        <end position="1903"/>
    </location>
</feature>
<evidence type="ECO:0000256" key="14">
    <source>
        <dbReference type="PROSITE-ProRule" id="PRU00124"/>
    </source>
</evidence>
<feature type="disulfide bond" evidence="14">
    <location>
        <begin position="279"/>
        <end position="297"/>
    </location>
</feature>
<dbReference type="Gene3D" id="2.10.25.10">
    <property type="entry name" value="Laminin"/>
    <property type="match status" value="4"/>
</dbReference>
<feature type="disulfide bond" evidence="14">
    <location>
        <begin position="313"/>
        <end position="331"/>
    </location>
</feature>
<dbReference type="Pfam" id="PF07645">
    <property type="entry name" value="EGF_CA"/>
    <property type="match status" value="2"/>
</dbReference>
<dbReference type="Pfam" id="PF00058">
    <property type="entry name" value="Ldl_recept_b"/>
    <property type="match status" value="1"/>
</dbReference>
<dbReference type="SUPFAM" id="SSF57424">
    <property type="entry name" value="LDL receptor-like module"/>
    <property type="match status" value="13"/>
</dbReference>
<evidence type="ECO:0000256" key="6">
    <source>
        <dbReference type="ARBA" id="ARBA00022729"/>
    </source>
</evidence>
<evidence type="ECO:0000256" key="16">
    <source>
        <dbReference type="SAM" id="MobiDB-lite"/>
    </source>
</evidence>
<evidence type="ECO:0000256" key="11">
    <source>
        <dbReference type="ARBA" id="ARBA00023170"/>
    </source>
</evidence>
<keyword evidence="11" id="KW-0675">Receptor</keyword>
<evidence type="ECO:0000256" key="3">
    <source>
        <dbReference type="ARBA" id="ARBA00022536"/>
    </source>
</evidence>
<evidence type="ECO:0000256" key="13">
    <source>
        <dbReference type="PROSITE-ProRule" id="PRU00076"/>
    </source>
</evidence>
<dbReference type="PROSITE" id="PS00010">
    <property type="entry name" value="ASX_HYDROXYL"/>
    <property type="match status" value="2"/>
</dbReference>
<dbReference type="SUPFAM" id="SSF63825">
    <property type="entry name" value="YWTD domain"/>
    <property type="match status" value="3"/>
</dbReference>
<dbReference type="CDD" id="cd00112">
    <property type="entry name" value="LDLa"/>
    <property type="match status" value="13"/>
</dbReference>
<feature type="domain" description="EGF-like" evidence="17">
    <location>
        <begin position="422"/>
        <end position="462"/>
    </location>
</feature>
<evidence type="ECO:0000313" key="19">
    <source>
        <dbReference type="Proteomes" id="UP000677054"/>
    </source>
</evidence>
<keyword evidence="7" id="KW-0677">Repeat</keyword>
<dbReference type="Pfam" id="PF14670">
    <property type="entry name" value="FXa_inhibition"/>
    <property type="match status" value="1"/>
</dbReference>
<protein>
    <recommendedName>
        <fullName evidence="17">EGF-like domain-containing protein</fullName>
    </recommendedName>
</protein>
<feature type="repeat" description="LDL-receptor class B" evidence="15">
    <location>
        <begin position="845"/>
        <end position="888"/>
    </location>
</feature>
<dbReference type="PROSITE" id="PS50026">
    <property type="entry name" value="EGF_3"/>
    <property type="match status" value="1"/>
</dbReference>
<dbReference type="InterPro" id="IPR001881">
    <property type="entry name" value="EGF-like_Ca-bd_dom"/>
</dbReference>
<dbReference type="SMART" id="SM00179">
    <property type="entry name" value="EGF_CA"/>
    <property type="match status" value="3"/>
</dbReference>
<feature type="disulfide bond" evidence="14">
    <location>
        <begin position="35"/>
        <end position="53"/>
    </location>
</feature>
<dbReference type="PROSITE" id="PS01187">
    <property type="entry name" value="EGF_CA"/>
    <property type="match status" value="2"/>
</dbReference>
<feature type="disulfide bond" evidence="14">
    <location>
        <begin position="1104"/>
        <end position="1119"/>
    </location>
</feature>
<dbReference type="InterPro" id="IPR049883">
    <property type="entry name" value="NOTCH1_EGF-like"/>
</dbReference>
<keyword evidence="8" id="KW-1133">Transmembrane helix</keyword>
<keyword evidence="5" id="KW-0812">Transmembrane</keyword>
<feature type="disulfide bond" evidence="14">
    <location>
        <begin position="291"/>
        <end position="306"/>
    </location>
</feature>
<dbReference type="InterPro" id="IPR036055">
    <property type="entry name" value="LDL_receptor-like_sf"/>
</dbReference>
<dbReference type="PROSITE" id="PS01209">
    <property type="entry name" value="LDLRA_1"/>
    <property type="match status" value="6"/>
</dbReference>
<feature type="disulfide bond" evidence="14">
    <location>
        <begin position="1222"/>
        <end position="1234"/>
    </location>
</feature>
<dbReference type="CDD" id="cd00054">
    <property type="entry name" value="EGF_CA"/>
    <property type="match status" value="2"/>
</dbReference>
<evidence type="ECO:0000256" key="9">
    <source>
        <dbReference type="ARBA" id="ARBA00023136"/>
    </source>
</evidence>
<dbReference type="FunFam" id="4.10.400.10:FF:000034">
    <property type="entry name" value="Low-density lipoprotein receptor-related protein 2"/>
    <property type="match status" value="3"/>
</dbReference>
<dbReference type="Proteomes" id="UP000677054">
    <property type="component" value="Unassembled WGS sequence"/>
</dbReference>
<feature type="disulfide bond" evidence="14">
    <location>
        <begin position="272"/>
        <end position="284"/>
    </location>
</feature>
<evidence type="ECO:0000313" key="18">
    <source>
        <dbReference type="EMBL" id="CAD7248270.1"/>
    </source>
</evidence>
<sequence length="1903" mass="209050">MNCTVLSTTSSSIVALATNSALGSRRCQVEEDFRCRNGRCLDPKFVCDGNDDCGDWSDEMSDKCHDVRWNCFKNTFQCSPGICIPQVSFLSDLFPGEGCCKSVWSGLPRKVCDKLKDCPDGSDEGSLCGRSKCENGTGSHFCFPSPEGPKCSCHSWYKLTNQTICVNGEESNCPFLCDGGVCLDVGKLCDGRLDCPQGDDELNCTVLSTTPSSIVALTTNSALGSRRCRLEEDFRCRNGRCLDLKFVCDGNDDCGDWSDEMSDKCHNVRRNCSKNTFQCSPGICIPQAWVCDHNMDCPGMEDERNCPCEEFKCRSGRCIPKGWRCDNEVDCPDGSDELNCHEMEVEQKQCDFACKLGQKCVERSKVCDILKDCPDGSDEGGLCSRSKCENGTCSHFCFPSPEGPKCSCQLGYKLTNQTACVDVNECEQAGWCSHVCINTAGSFKCECHLGYSLDSKDRKTCRATGLLVLHLQIVDVSYDGVDGMVYYSDATVGAGAVYKLPLKRNAVPQLIASDLSVPEGIAVDHAGRNIYIVDSMDTDSQSKSRSMPRILVCTLDGSACHVLLNGGMEKPRDIALHPEERMMFWSDWGEKKSGIYHSGMDGTEVKAFVSKNIVWPNGLAVDRLLRLLYWADAKLGRIEVVHMDGTNREIIVAEKQMHPYSLGVFEDTLFWSDWRMKEIQTANKFTGKKRATLIKDQSGHPMGVHVFHPVLQKPVSKNACWDADCAGICLPSLRGTYRCVCPEGTFLASDGKTCIEEENQLVLSVDTGLLTLTPREIGRDVVSHLPFSFSRVGAVDYDPVTRSLFVGDVVKDKLYRVNLQEQKMDELVTNHLGSVESLQVDPLGGNLYWVDAEHGTLEAMNLAKGSESRTMLAQDLESPLALALLPTSGFLYVAHGGSNGRGHIDRFTMDGQIHQHLVEKGISYPVALIIDYDLHRIFWADKEEGSIESTLWDGSDRRRFKSFLSRPYALAFLGHNLYWSDLHSGDLHWASKYSGISLKDSSTKTLMLLPAKAEVPTMIKLTVISKKIPGESFFNVKGQGHPCQEGNGGCSHLCVPLPSRNKTCMCPAGLRLGPNRRSCIQEVNCGSGDFQCHDGRCIPSSWHCDGNADCLGEEDEKNCAKPKNSLCSEDHGFHKQCANGWSSCFHCPSIVTFCDCVPQIWWCDGDKDCSDGSDEAACPPHECRAMQFKCKDSKCIPARWRCDGAKDCSDGFDEEDCHLVQCPAGEWRCGNGQCIGETWKCDGSSDCLDGSDEKNCSLKCAANEWACVVEHLCLAKDLLCDGKADCSDGGDEVVEGCSAVKVKDDNGCPQSTLSCLTSKGDECLPLSARCNGSVECVNAVDELGCCQSQEFLCDDGRRCVHTTWLCDGQRDCEDGSDEAQETCKGKAIAITNFKPNALFLGKCEEGEYPCLNGGCINQTQLCDGHADCIDASDEGGACKTSCNEGNHHCTQTCQPTPRGAICGCKAGYHLLVDGATCDDIDECTGALGPTDAPCMQKCINTKGSFKCECMPGYKLTVDGKTCKVEAERTQLLISASGKIQSLQLGGKVQTLESFPIHSAHANITSLDVDVQNHRIFWTDGVDGTVMSMRKEEGDVKVHVQGITRPSHLAYDWISNNFYLTERTLANHYNIMVCTNKEVAGTEKCHTLMKLSSLYVGALLVDPLKGWSAGRGMMSPWGSVKRSNLDGSNTAYVAGENVKQPMGLALDPTGEWLFWADASKGSIDYTLSDGTRPVRSLSLRKMDVPLQLALWEDVIMWTDAKSSVLNLCHVKEEVSEWLAYLYLKHYHGVNIKLPALSERWPKDWPGKGLGRAWWSRGKGLLNHDVLAETHAHEVDGKSLPHTNKGSPPIYRCSSFPAMDGHDSLGANLKLKTSDFKYTGLPDSGFLGSSPEDAERQEWYEVKPE</sequence>
<accession>A0A7R8XDF6</accession>
<keyword evidence="12" id="KW-0325">Glycoprotein</keyword>
<dbReference type="SMART" id="SM00135">
    <property type="entry name" value="LY"/>
    <property type="match status" value="11"/>
</dbReference>
<dbReference type="PRINTS" id="PR00261">
    <property type="entry name" value="LDLRECEPTOR"/>
</dbReference>
<feature type="disulfide bond" evidence="13">
    <location>
        <begin position="426"/>
        <end position="436"/>
    </location>
</feature>
<evidence type="ECO:0000256" key="4">
    <source>
        <dbReference type="ARBA" id="ARBA00022583"/>
    </source>
</evidence>
<dbReference type="SMART" id="SM00192">
    <property type="entry name" value="LDLa"/>
    <property type="match status" value="15"/>
</dbReference>
<evidence type="ECO:0000256" key="1">
    <source>
        <dbReference type="ARBA" id="ARBA00004251"/>
    </source>
</evidence>
<dbReference type="EMBL" id="CAJPEV010001773">
    <property type="protein sequence ID" value="CAG0894277.1"/>
    <property type="molecule type" value="Genomic_DNA"/>
</dbReference>
<feature type="disulfide bond" evidence="14">
    <location>
        <begin position="1202"/>
        <end position="1217"/>
    </location>
</feature>
<feature type="repeat" description="LDL-receptor class B" evidence="15">
    <location>
        <begin position="626"/>
        <end position="668"/>
    </location>
</feature>
<evidence type="ECO:0000256" key="8">
    <source>
        <dbReference type="ARBA" id="ARBA00022989"/>
    </source>
</evidence>
<dbReference type="PROSITE" id="PS01186">
    <property type="entry name" value="EGF_2"/>
    <property type="match status" value="1"/>
</dbReference>
<keyword evidence="19" id="KW-1185">Reference proteome</keyword>
<dbReference type="PROSITE" id="PS51120">
    <property type="entry name" value="LDLRB"/>
    <property type="match status" value="3"/>
</dbReference>
<dbReference type="GO" id="GO:0016324">
    <property type="term" value="C:apical plasma membrane"/>
    <property type="evidence" value="ECO:0007669"/>
    <property type="project" value="TreeGrafter"/>
</dbReference>
<dbReference type="OrthoDB" id="6345916at2759"/>
<feature type="disulfide bond" evidence="14">
    <location>
        <begin position="1410"/>
        <end position="1428"/>
    </location>
</feature>
<keyword evidence="10 13" id="KW-1015">Disulfide bond</keyword>
<dbReference type="PROSITE" id="PS50068">
    <property type="entry name" value="LDLRA_2"/>
    <property type="match status" value="15"/>
</dbReference>
<keyword evidence="4" id="KW-0254">Endocytosis</keyword>
<feature type="disulfide bond" evidence="14">
    <location>
        <begin position="1241"/>
        <end position="1256"/>
    </location>
</feature>
<feature type="disulfide bond" evidence="14">
    <location>
        <begin position="177"/>
        <end position="195"/>
    </location>
</feature>
<dbReference type="GO" id="GO:0042562">
    <property type="term" value="F:hormone binding"/>
    <property type="evidence" value="ECO:0007669"/>
    <property type="project" value="TreeGrafter"/>
</dbReference>
<reference evidence="18" key="1">
    <citation type="submission" date="2020-11" db="EMBL/GenBank/DDBJ databases">
        <authorList>
            <person name="Tran Van P."/>
        </authorList>
    </citation>
    <scope>NUCLEOTIDE SEQUENCE</scope>
</reference>
<dbReference type="InterPro" id="IPR011042">
    <property type="entry name" value="6-blade_b-propeller_TolB-like"/>
</dbReference>
<dbReference type="InterPro" id="IPR023415">
    <property type="entry name" value="LDLR_class-A_CS"/>
</dbReference>
<evidence type="ECO:0000256" key="10">
    <source>
        <dbReference type="ARBA" id="ARBA00023157"/>
    </source>
</evidence>
<gene>
    <name evidence="18" type="ORF">DSTB1V02_LOCUS8090</name>
</gene>
<evidence type="ECO:0000256" key="5">
    <source>
        <dbReference type="ARBA" id="ARBA00022692"/>
    </source>
</evidence>
<dbReference type="GO" id="GO:0006898">
    <property type="term" value="P:receptor-mediated endocytosis"/>
    <property type="evidence" value="ECO:0007669"/>
    <property type="project" value="TreeGrafter"/>
</dbReference>
<dbReference type="InterPro" id="IPR018097">
    <property type="entry name" value="EGF_Ca-bd_CS"/>
</dbReference>
<feature type="disulfide bond" evidence="14">
    <location>
        <begin position="1190"/>
        <end position="1208"/>
    </location>
</feature>
<feature type="disulfide bond" evidence="14">
    <location>
        <begin position="1229"/>
        <end position="1247"/>
    </location>
</feature>
<feature type="disulfide bond" evidence="14">
    <location>
        <begin position="236"/>
        <end position="254"/>
    </location>
</feature>
<evidence type="ECO:0000256" key="7">
    <source>
        <dbReference type="ARBA" id="ARBA00022737"/>
    </source>
</evidence>
<dbReference type="InterPro" id="IPR002172">
    <property type="entry name" value="LDrepeatLR_classA_rpt"/>
</dbReference>
<dbReference type="SUPFAM" id="SSF57196">
    <property type="entry name" value="EGF/Laminin"/>
    <property type="match status" value="5"/>
</dbReference>
<dbReference type="PANTHER" id="PTHR22722">
    <property type="entry name" value="LOW-DENSITY LIPOPROTEIN RECEPTOR-RELATED PROTEIN 2-RELATED"/>
    <property type="match status" value="1"/>
</dbReference>
<dbReference type="GO" id="GO:0043235">
    <property type="term" value="C:receptor complex"/>
    <property type="evidence" value="ECO:0007669"/>
    <property type="project" value="TreeGrafter"/>
</dbReference>
<comment type="subcellular location">
    <subcellularLocation>
        <location evidence="1">Cell membrane</location>
        <topology evidence="1">Single-pass type I membrane protein</topology>
    </subcellularLocation>
</comment>
<dbReference type="InterPro" id="IPR000742">
    <property type="entry name" value="EGF"/>
</dbReference>
<feature type="repeat" description="LDL-receptor class B" evidence="15">
    <location>
        <begin position="581"/>
        <end position="625"/>
    </location>
</feature>
<keyword evidence="3 13" id="KW-0245">EGF-like domain</keyword>
<evidence type="ECO:0000256" key="12">
    <source>
        <dbReference type="ARBA" id="ARBA00023180"/>
    </source>
</evidence>
<comment type="caution">
    <text evidence="13">Lacks conserved residue(s) required for the propagation of feature annotation.</text>
</comment>
<dbReference type="FunFam" id="2.10.25.10:FF:000009">
    <property type="entry name" value="Low-density lipoprotein receptor isoform 1"/>
    <property type="match status" value="2"/>
</dbReference>
<keyword evidence="9" id="KW-0472">Membrane</keyword>
<feature type="disulfide bond" evidence="14">
    <location>
        <begin position="189"/>
        <end position="204"/>
    </location>
</feature>
<feature type="disulfide bond" evidence="14">
    <location>
        <begin position="1403"/>
        <end position="1415"/>
    </location>
</feature>
<dbReference type="PANTHER" id="PTHR22722:SF14">
    <property type="entry name" value="MEGALIN, ISOFORM A"/>
    <property type="match status" value="1"/>
</dbReference>